<evidence type="ECO:0000259" key="5">
    <source>
        <dbReference type="PROSITE" id="PS51767"/>
    </source>
</evidence>
<dbReference type="OrthoDB" id="15189at2759"/>
<dbReference type="GO" id="GO:0004190">
    <property type="term" value="F:aspartic-type endopeptidase activity"/>
    <property type="evidence" value="ECO:0007669"/>
    <property type="project" value="UniProtKB-KW"/>
</dbReference>
<dbReference type="PANTHER" id="PTHR47966">
    <property type="entry name" value="BETA-SITE APP-CLEAVING ENZYME, ISOFORM A-RELATED"/>
    <property type="match status" value="1"/>
</dbReference>
<sequence length="376" mass="42313">MPRTLFFLFAVMNMAFATGQMLKVLLYFRQKLNRSELFLARNETKEGDTFRMALQTHKNLEYYGTISMGTPRQNFSVIFDTGSSNTWLPSINCPKSNSACQNHRRYDSSRSSSYIPDGRNFTLRYGSGRVVGYLSRDTLHLAGADLPGLIFGESLFLQHFAFNSVRFDGLVGLGLGALAWPNTTPFLELMCTKRLIEECIFSVYLRQQSDDFLGGELLFGGIDQLKFQGNLHYVPISLSNSWSLEITITTVETKQIGGRINGILDTGTSLVLMPQETYDNLIKALSAKLQDGYNVLTCRRESLPDINIVIGGKVFPLTSNDYLIELTLNRKKICVLAIAPIKMNFWVLGDIFLVRYYTVYDATNKRIGLAKAVRSA</sequence>
<dbReference type="InterPro" id="IPR001461">
    <property type="entry name" value="Aspartic_peptidase_A1"/>
</dbReference>
<dbReference type="PROSITE" id="PS51767">
    <property type="entry name" value="PEPTIDASE_A1"/>
    <property type="match status" value="1"/>
</dbReference>
<dbReference type="PANTHER" id="PTHR47966:SF51">
    <property type="entry name" value="BETA-SITE APP-CLEAVING ENZYME, ISOFORM A-RELATED"/>
    <property type="match status" value="1"/>
</dbReference>
<dbReference type="AlphaFoldDB" id="A0A6P4ET83"/>
<organism evidence="6">
    <name type="scientific">Drosophila rhopaloa</name>
    <name type="common">Fruit fly</name>
    <dbReference type="NCBI Taxonomy" id="1041015"/>
    <lineage>
        <taxon>Eukaryota</taxon>
        <taxon>Metazoa</taxon>
        <taxon>Ecdysozoa</taxon>
        <taxon>Arthropoda</taxon>
        <taxon>Hexapoda</taxon>
        <taxon>Insecta</taxon>
        <taxon>Pterygota</taxon>
        <taxon>Neoptera</taxon>
        <taxon>Endopterygota</taxon>
        <taxon>Diptera</taxon>
        <taxon>Brachycera</taxon>
        <taxon>Muscomorpha</taxon>
        <taxon>Ephydroidea</taxon>
        <taxon>Drosophilidae</taxon>
        <taxon>Drosophila</taxon>
        <taxon>Sophophora</taxon>
    </lineage>
</organism>
<proteinExistence type="inferred from homology"/>
<evidence type="ECO:0000256" key="4">
    <source>
        <dbReference type="RuleBase" id="RU000454"/>
    </source>
</evidence>
<keyword evidence="4" id="KW-0064">Aspartyl protease</keyword>
<dbReference type="GO" id="GO:0005764">
    <property type="term" value="C:lysosome"/>
    <property type="evidence" value="ECO:0007669"/>
    <property type="project" value="TreeGrafter"/>
</dbReference>
<keyword evidence="4" id="KW-0645">Protease</keyword>
<dbReference type="FunFam" id="2.40.70.10:FF:000008">
    <property type="entry name" value="Cathepsin D"/>
    <property type="match status" value="1"/>
</dbReference>
<evidence type="ECO:0000256" key="1">
    <source>
        <dbReference type="ARBA" id="ARBA00007447"/>
    </source>
</evidence>
<dbReference type="RefSeq" id="XP_016976346.1">
    <property type="nucleotide sequence ID" value="XM_017120857.1"/>
</dbReference>
<dbReference type="RefSeq" id="XP_016976346.2">
    <property type="nucleotide sequence ID" value="XM_017120857.2"/>
</dbReference>
<feature type="disulfide bond" evidence="3">
    <location>
        <begin position="93"/>
        <end position="100"/>
    </location>
</feature>
<keyword evidence="3" id="KW-1015">Disulfide bond</keyword>
<dbReference type="InterPro" id="IPR021109">
    <property type="entry name" value="Peptidase_aspartic_dom_sf"/>
</dbReference>
<dbReference type="Pfam" id="PF00026">
    <property type="entry name" value="Asp"/>
    <property type="match status" value="1"/>
</dbReference>
<feature type="domain" description="Peptidase A1" evidence="5">
    <location>
        <begin position="62"/>
        <end position="370"/>
    </location>
</feature>
<dbReference type="SUPFAM" id="SSF50630">
    <property type="entry name" value="Acid proteases"/>
    <property type="match status" value="1"/>
</dbReference>
<name>A0A6P4ET83_DRORH</name>
<dbReference type="PROSITE" id="PS00141">
    <property type="entry name" value="ASP_PROTEASE"/>
    <property type="match status" value="2"/>
</dbReference>
<keyword evidence="4" id="KW-0378">Hydrolase</keyword>
<dbReference type="Gene3D" id="2.40.70.10">
    <property type="entry name" value="Acid Proteases"/>
    <property type="match status" value="2"/>
</dbReference>
<reference evidence="6" key="1">
    <citation type="submission" date="2025-08" db="UniProtKB">
        <authorList>
            <consortium name="RefSeq"/>
        </authorList>
    </citation>
    <scope>IDENTIFICATION</scope>
</reference>
<protein>
    <submittedName>
        <fullName evidence="6">Cathepsin D</fullName>
    </submittedName>
</protein>
<evidence type="ECO:0000256" key="3">
    <source>
        <dbReference type="PIRSR" id="PIRSR601461-2"/>
    </source>
</evidence>
<feature type="active site" evidence="2">
    <location>
        <position position="265"/>
    </location>
</feature>
<gene>
    <name evidence="6" type="primary">LOC108042534</name>
</gene>
<evidence type="ECO:0000313" key="6">
    <source>
        <dbReference type="RefSeq" id="XP_016976346.1"/>
    </source>
</evidence>
<dbReference type="GeneID" id="108042534"/>
<comment type="similarity">
    <text evidence="1 4">Belongs to the peptidase A1 family.</text>
</comment>
<dbReference type="InterPro" id="IPR033121">
    <property type="entry name" value="PEPTIDASE_A1"/>
</dbReference>
<dbReference type="PRINTS" id="PR00792">
    <property type="entry name" value="PEPSIN"/>
</dbReference>
<dbReference type="GO" id="GO:0006508">
    <property type="term" value="P:proteolysis"/>
    <property type="evidence" value="ECO:0007669"/>
    <property type="project" value="UniProtKB-KW"/>
</dbReference>
<feature type="active site" evidence="2">
    <location>
        <position position="80"/>
    </location>
</feature>
<evidence type="ECO:0000256" key="2">
    <source>
        <dbReference type="PIRSR" id="PIRSR601461-1"/>
    </source>
</evidence>
<dbReference type="InterPro" id="IPR001969">
    <property type="entry name" value="Aspartic_peptidase_AS"/>
</dbReference>
<accession>A0A6P4ET83</accession>